<accession>A0A4S8MBM0</accession>
<evidence type="ECO:0000313" key="2">
    <source>
        <dbReference type="Proteomes" id="UP000297245"/>
    </source>
</evidence>
<evidence type="ECO:0000313" key="1">
    <source>
        <dbReference type="EMBL" id="THU99892.1"/>
    </source>
</evidence>
<dbReference type="Proteomes" id="UP000297245">
    <property type="component" value="Unassembled WGS sequence"/>
</dbReference>
<dbReference type="EMBL" id="ML179112">
    <property type="protein sequence ID" value="THU99892.1"/>
    <property type="molecule type" value="Genomic_DNA"/>
</dbReference>
<protein>
    <submittedName>
        <fullName evidence="1">Uncharacterized protein</fullName>
    </submittedName>
</protein>
<proteinExistence type="predicted"/>
<reference evidence="1 2" key="1">
    <citation type="journal article" date="2019" name="Nat. Ecol. Evol.">
        <title>Megaphylogeny resolves global patterns of mushroom evolution.</title>
        <authorList>
            <person name="Varga T."/>
            <person name="Krizsan K."/>
            <person name="Foldi C."/>
            <person name="Dima B."/>
            <person name="Sanchez-Garcia M."/>
            <person name="Sanchez-Ramirez S."/>
            <person name="Szollosi G.J."/>
            <person name="Szarkandi J.G."/>
            <person name="Papp V."/>
            <person name="Albert L."/>
            <person name="Andreopoulos W."/>
            <person name="Angelini C."/>
            <person name="Antonin V."/>
            <person name="Barry K.W."/>
            <person name="Bougher N.L."/>
            <person name="Buchanan P."/>
            <person name="Buyck B."/>
            <person name="Bense V."/>
            <person name="Catcheside P."/>
            <person name="Chovatia M."/>
            <person name="Cooper J."/>
            <person name="Damon W."/>
            <person name="Desjardin D."/>
            <person name="Finy P."/>
            <person name="Geml J."/>
            <person name="Haridas S."/>
            <person name="Hughes K."/>
            <person name="Justo A."/>
            <person name="Karasinski D."/>
            <person name="Kautmanova I."/>
            <person name="Kiss B."/>
            <person name="Kocsube S."/>
            <person name="Kotiranta H."/>
            <person name="LaButti K.M."/>
            <person name="Lechner B.E."/>
            <person name="Liimatainen K."/>
            <person name="Lipzen A."/>
            <person name="Lukacs Z."/>
            <person name="Mihaltcheva S."/>
            <person name="Morgado L.N."/>
            <person name="Niskanen T."/>
            <person name="Noordeloos M.E."/>
            <person name="Ohm R.A."/>
            <person name="Ortiz-Santana B."/>
            <person name="Ovrebo C."/>
            <person name="Racz N."/>
            <person name="Riley R."/>
            <person name="Savchenko A."/>
            <person name="Shiryaev A."/>
            <person name="Soop K."/>
            <person name="Spirin V."/>
            <person name="Szebenyi C."/>
            <person name="Tomsovsky M."/>
            <person name="Tulloss R.E."/>
            <person name="Uehling J."/>
            <person name="Grigoriev I.V."/>
            <person name="Vagvolgyi C."/>
            <person name="Papp T."/>
            <person name="Martin F.M."/>
            <person name="Miettinen O."/>
            <person name="Hibbett D.S."/>
            <person name="Nagy L.G."/>
        </authorList>
    </citation>
    <scope>NUCLEOTIDE SEQUENCE [LARGE SCALE GENOMIC DNA]</scope>
    <source>
        <strain evidence="1 2">CBS 962.96</strain>
    </source>
</reference>
<organism evidence="1 2">
    <name type="scientific">Dendrothele bispora (strain CBS 962.96)</name>
    <dbReference type="NCBI Taxonomy" id="1314807"/>
    <lineage>
        <taxon>Eukaryota</taxon>
        <taxon>Fungi</taxon>
        <taxon>Dikarya</taxon>
        <taxon>Basidiomycota</taxon>
        <taxon>Agaricomycotina</taxon>
        <taxon>Agaricomycetes</taxon>
        <taxon>Agaricomycetidae</taxon>
        <taxon>Agaricales</taxon>
        <taxon>Agaricales incertae sedis</taxon>
        <taxon>Dendrothele</taxon>
    </lineage>
</organism>
<sequence length="190" mass="21083">MSTLGQPVQHVTRSADGPLATLATTSEAPLSAKSIGRPQILSLSGIRSKELEQFGVELSFTSIRAALSDGLNNSSSGPRFAYMQTSVQAWSDKSPLTWNAVTLPRNGFALLEDTKRPTEPHYCCYRSQIWQWRAGSLTSAKAEPFTYPNLEITVSSSTRWIVKLYNKLEETLKISLTLDITLPLHHQAFR</sequence>
<keyword evidence="2" id="KW-1185">Reference proteome</keyword>
<dbReference type="AlphaFoldDB" id="A0A4S8MBM0"/>
<gene>
    <name evidence="1" type="ORF">K435DRAFT_855260</name>
</gene>
<name>A0A4S8MBM0_DENBC</name>